<keyword evidence="1" id="KW-0812">Transmembrane</keyword>
<name>A3IU80_9CHRO</name>
<keyword evidence="4" id="KW-1185">Reference proteome</keyword>
<protein>
    <recommendedName>
        <fullName evidence="2">SnoaL-like domain-containing protein</fullName>
    </recommendedName>
</protein>
<accession>A3IU80</accession>
<keyword evidence="1" id="KW-0472">Membrane</keyword>
<dbReference type="eggNOG" id="ENOG502ZACK">
    <property type="taxonomic scope" value="Bacteria"/>
</dbReference>
<dbReference type="RefSeq" id="WP_008276936.1">
    <property type="nucleotide sequence ID" value="NZ_AAXW01000033.1"/>
</dbReference>
<feature type="transmembrane region" description="Helical" evidence="1">
    <location>
        <begin position="340"/>
        <end position="363"/>
    </location>
</feature>
<dbReference type="AlphaFoldDB" id="A3IU80"/>
<dbReference type="SUPFAM" id="SSF54427">
    <property type="entry name" value="NTF2-like"/>
    <property type="match status" value="1"/>
</dbReference>
<feature type="transmembrane region" description="Helical" evidence="1">
    <location>
        <begin position="200"/>
        <end position="217"/>
    </location>
</feature>
<feature type="transmembrane region" description="Helical" evidence="1">
    <location>
        <begin position="159"/>
        <end position="180"/>
    </location>
</feature>
<evidence type="ECO:0000259" key="2">
    <source>
        <dbReference type="Pfam" id="PF12680"/>
    </source>
</evidence>
<evidence type="ECO:0000313" key="3">
    <source>
        <dbReference type="EMBL" id="EAZ89954.1"/>
    </source>
</evidence>
<dbReference type="PANTHER" id="PTHR36367">
    <property type="entry name" value="TRANSMEMBRANE PROTEIN"/>
    <property type="match status" value="1"/>
</dbReference>
<evidence type="ECO:0000313" key="4">
    <source>
        <dbReference type="Proteomes" id="UP000003781"/>
    </source>
</evidence>
<dbReference type="Proteomes" id="UP000003781">
    <property type="component" value="Unassembled WGS sequence"/>
</dbReference>
<dbReference type="EMBL" id="AAXW01000033">
    <property type="protein sequence ID" value="EAZ89954.1"/>
    <property type="molecule type" value="Genomic_DNA"/>
</dbReference>
<evidence type="ECO:0000256" key="1">
    <source>
        <dbReference type="SAM" id="Phobius"/>
    </source>
</evidence>
<feature type="transmembrane region" description="Helical" evidence="1">
    <location>
        <begin position="229"/>
        <end position="246"/>
    </location>
</feature>
<dbReference type="InterPro" id="IPR032710">
    <property type="entry name" value="NTF2-like_dom_sf"/>
</dbReference>
<comment type="caution">
    <text evidence="3">The sequence shown here is derived from an EMBL/GenBank/DDBJ whole genome shotgun (WGS) entry which is preliminary data.</text>
</comment>
<sequence>MIEKTAKDIIESIYQAINNREIEQAMQWVDDDCMYEDVNFSKTFQGKEAVKHLFQESCDNAPNDFKFVVDEITTGDPLKVGVLWHVELDNIPIPNGRGVSFYRISETTGKLIFARDIVEPPLKPGKLSFVIIRLVTPLIKTLLKQDSNPPKTQLILSKLLWFLAGTYIYILLCSSPNFILPGEPVWAVQPETIKEVISESINFFFVLPILNILGISVMKSPIVHPAIEAQFNFAEAWIFMFLPLLLADKRVRDFPKVALWSVAMFLTNVFLLPYMAFRFKQPNLEKREEPQKGILERIFGWTGLIVGITAIIWLFIGRPEFGDLSQRINYFITQLQSSRVVIAFAVDLVLFAIFQIVLMGAVIPPKNPQRPLRFIPFFGLAFWLIL</sequence>
<dbReference type="Pfam" id="PF12680">
    <property type="entry name" value="SnoaL_2"/>
    <property type="match status" value="1"/>
</dbReference>
<feature type="transmembrane region" description="Helical" evidence="1">
    <location>
        <begin position="298"/>
        <end position="316"/>
    </location>
</feature>
<dbReference type="Gene3D" id="3.10.450.50">
    <property type="match status" value="1"/>
</dbReference>
<proteinExistence type="predicted"/>
<keyword evidence="1" id="KW-1133">Transmembrane helix</keyword>
<reference evidence="3 4" key="1">
    <citation type="submission" date="2007-03" db="EMBL/GenBank/DDBJ databases">
        <authorList>
            <person name="Stal L."/>
            <person name="Ferriera S."/>
            <person name="Johnson J."/>
            <person name="Kravitz S."/>
            <person name="Beeson K."/>
            <person name="Sutton G."/>
            <person name="Rogers Y.-H."/>
            <person name="Friedman R."/>
            <person name="Frazier M."/>
            <person name="Venter J.C."/>
        </authorList>
    </citation>
    <scope>NUCLEOTIDE SEQUENCE [LARGE SCALE GENOMIC DNA]</scope>
    <source>
        <strain evidence="3 4">CCY0110</strain>
    </source>
</reference>
<gene>
    <name evidence="3" type="ORF">CY0110_07154</name>
</gene>
<dbReference type="OrthoDB" id="422599at2"/>
<organism evidence="3 4">
    <name type="scientific">Crocosphaera chwakensis CCY0110</name>
    <dbReference type="NCBI Taxonomy" id="391612"/>
    <lineage>
        <taxon>Bacteria</taxon>
        <taxon>Bacillati</taxon>
        <taxon>Cyanobacteriota</taxon>
        <taxon>Cyanophyceae</taxon>
        <taxon>Oscillatoriophycideae</taxon>
        <taxon>Chroococcales</taxon>
        <taxon>Aphanothecaceae</taxon>
        <taxon>Crocosphaera</taxon>
        <taxon>Crocosphaera chwakensis</taxon>
    </lineage>
</organism>
<feature type="transmembrane region" description="Helical" evidence="1">
    <location>
        <begin position="258"/>
        <end position="277"/>
    </location>
</feature>
<dbReference type="InterPro" id="IPR037401">
    <property type="entry name" value="SnoaL-like"/>
</dbReference>
<feature type="domain" description="SnoaL-like" evidence="2">
    <location>
        <begin position="11"/>
        <end position="104"/>
    </location>
</feature>
<dbReference type="PANTHER" id="PTHR36367:SF2">
    <property type="entry name" value="TRANSMEMBRANE PROTEIN"/>
    <property type="match status" value="1"/>
</dbReference>